<evidence type="ECO:0000313" key="5">
    <source>
        <dbReference type="Proteomes" id="UP000308181"/>
    </source>
</evidence>
<feature type="transmembrane region" description="Helical" evidence="2">
    <location>
        <begin position="38"/>
        <end position="58"/>
    </location>
</feature>
<keyword evidence="2" id="KW-1133">Transmembrane helix</keyword>
<dbReference type="OrthoDB" id="129627at2"/>
<evidence type="ECO:0000259" key="3">
    <source>
        <dbReference type="Pfam" id="PF22570"/>
    </source>
</evidence>
<feature type="compositionally biased region" description="Basic and acidic residues" evidence="1">
    <location>
        <begin position="140"/>
        <end position="151"/>
    </location>
</feature>
<organism evidence="4 5">
    <name type="scientific">Pedobacter cryophilus</name>
    <dbReference type="NCBI Taxonomy" id="2571271"/>
    <lineage>
        <taxon>Bacteria</taxon>
        <taxon>Pseudomonadati</taxon>
        <taxon>Bacteroidota</taxon>
        <taxon>Sphingobacteriia</taxon>
        <taxon>Sphingobacteriales</taxon>
        <taxon>Sphingobacteriaceae</taxon>
        <taxon>Pedobacter</taxon>
    </lineage>
</organism>
<proteinExistence type="predicted"/>
<name>A0A4U1BZQ8_9SPHI</name>
<evidence type="ECO:0000256" key="1">
    <source>
        <dbReference type="SAM" id="MobiDB-lite"/>
    </source>
</evidence>
<dbReference type="Pfam" id="PF22570">
    <property type="entry name" value="LiaF-TM"/>
    <property type="match status" value="1"/>
</dbReference>
<gene>
    <name evidence="4" type="ORF">FA046_06530</name>
</gene>
<dbReference type="AlphaFoldDB" id="A0A4U1BZQ8"/>
<dbReference type="EMBL" id="SWBP01000002">
    <property type="protein sequence ID" value="TKB98768.1"/>
    <property type="molecule type" value="Genomic_DNA"/>
</dbReference>
<evidence type="ECO:0000313" key="4">
    <source>
        <dbReference type="EMBL" id="TKB98768.1"/>
    </source>
</evidence>
<keyword evidence="5" id="KW-1185">Reference proteome</keyword>
<accession>A0A4U1BZQ8</accession>
<feature type="domain" description="LiaF transmembrane" evidence="3">
    <location>
        <begin position="17"/>
        <end position="111"/>
    </location>
</feature>
<feature type="transmembrane region" description="Helical" evidence="2">
    <location>
        <begin position="88"/>
        <end position="106"/>
    </location>
</feature>
<sequence>MENQEIINKGKNYGKKVVGIAILTVGLVLLAKELGLNFPSWVLSWPMLLIVIGIANGFKHQFKNSGWLIMTLVGSVFLVERIEPDLSVFQYTWPLILIGLGLWFLFGRKHQNFDFNKNNSWKESFKTGSNNGFDNYTESTKNDEPVDENKKQQQTGDEYIEAVSVFGGTKKNVLSKNFKGGDIVSILGGAEINFTHADINGTVVLDVVQILGGTKIIVPPTWNVTSEMTAILGGIDDKRALNQVLTDGSKVLVIKGTSILGGIDIRNF</sequence>
<keyword evidence="2" id="KW-0812">Transmembrane</keyword>
<keyword evidence="2" id="KW-0472">Membrane</keyword>
<comment type="caution">
    <text evidence="4">The sequence shown here is derived from an EMBL/GenBank/DDBJ whole genome shotgun (WGS) entry which is preliminary data.</text>
</comment>
<reference evidence="4 5" key="1">
    <citation type="submission" date="2019-04" db="EMBL/GenBank/DDBJ databases">
        <title>Pedobacter sp. AR-3-17 sp. nov., isolated from Arctic soil.</title>
        <authorList>
            <person name="Dahal R.H."/>
            <person name="Kim D.-U."/>
        </authorList>
    </citation>
    <scope>NUCLEOTIDE SEQUENCE [LARGE SCALE GENOMIC DNA]</scope>
    <source>
        <strain evidence="4 5">AR-3-17</strain>
    </source>
</reference>
<feature type="transmembrane region" description="Helical" evidence="2">
    <location>
        <begin position="65"/>
        <end position="82"/>
    </location>
</feature>
<evidence type="ECO:0000256" key="2">
    <source>
        <dbReference type="SAM" id="Phobius"/>
    </source>
</evidence>
<dbReference type="RefSeq" id="WP_136825582.1">
    <property type="nucleotide sequence ID" value="NZ_SWBP01000002.1"/>
</dbReference>
<dbReference type="PANTHER" id="PTHR40763">
    <property type="entry name" value="MEMBRANE PROTEIN-RELATED"/>
    <property type="match status" value="1"/>
</dbReference>
<feature type="transmembrane region" description="Helical" evidence="2">
    <location>
        <begin position="12"/>
        <end position="32"/>
    </location>
</feature>
<protein>
    <recommendedName>
        <fullName evidence="3">LiaF transmembrane domain-containing protein</fullName>
    </recommendedName>
</protein>
<dbReference type="PANTHER" id="PTHR40763:SF5">
    <property type="entry name" value="MEMBRANE PROTEIN"/>
    <property type="match status" value="1"/>
</dbReference>
<dbReference type="InterPro" id="IPR054331">
    <property type="entry name" value="LiaF_TM"/>
</dbReference>
<dbReference type="Proteomes" id="UP000308181">
    <property type="component" value="Unassembled WGS sequence"/>
</dbReference>
<feature type="region of interest" description="Disordered" evidence="1">
    <location>
        <begin position="132"/>
        <end position="154"/>
    </location>
</feature>